<keyword evidence="8" id="KW-1185">Reference proteome</keyword>
<evidence type="ECO:0000313" key="7">
    <source>
        <dbReference type="EMBL" id="NNU15506.1"/>
    </source>
</evidence>
<dbReference type="EMBL" id="JABFCX010000002">
    <property type="protein sequence ID" value="NNU15506.1"/>
    <property type="molecule type" value="Genomic_DNA"/>
</dbReference>
<dbReference type="GO" id="GO:0005506">
    <property type="term" value="F:iron ion binding"/>
    <property type="evidence" value="ECO:0007669"/>
    <property type="project" value="InterPro"/>
</dbReference>
<evidence type="ECO:0000256" key="4">
    <source>
        <dbReference type="ARBA" id="ARBA00023136"/>
    </source>
</evidence>
<feature type="transmembrane region" description="Helical" evidence="5">
    <location>
        <begin position="138"/>
        <end position="164"/>
    </location>
</feature>
<evidence type="ECO:0000259" key="6">
    <source>
        <dbReference type="Pfam" id="PF04116"/>
    </source>
</evidence>
<evidence type="ECO:0000313" key="8">
    <source>
        <dbReference type="Proteomes" id="UP000536835"/>
    </source>
</evidence>
<comment type="subcellular location">
    <subcellularLocation>
        <location evidence="1">Membrane</location>
    </subcellularLocation>
</comment>
<evidence type="ECO:0000256" key="3">
    <source>
        <dbReference type="ARBA" id="ARBA00022989"/>
    </source>
</evidence>
<dbReference type="Pfam" id="PF04116">
    <property type="entry name" value="FA_hydroxylase"/>
    <property type="match status" value="1"/>
</dbReference>
<sequence length="240" mass="26976">MVLLAYIATIVLFTALFTREVIAPASGASCDKRWRILAGAVNAGNVAVVVITGFVFSRWIGMNALLPLPFSDPFSQSVAVFLTASFLAYWWHRLIHKSDTLWRMMHQLHHSPPRIEVLTAFYVHPLDSLAANLLNAGVAYLLFGVSPWAAGLAIFYVSVFNLIAHADQKTPHWLGFLTQRPEMHRLHHERGVHARNYGLPIWDAVFGTYANPRKGEVACGFEPENALRIKDMLLMRKVQD</sequence>
<protein>
    <submittedName>
        <fullName evidence="7">Sterol desaturase family protein</fullName>
    </submittedName>
</protein>
<dbReference type="GO" id="GO:0008610">
    <property type="term" value="P:lipid biosynthetic process"/>
    <property type="evidence" value="ECO:0007669"/>
    <property type="project" value="InterPro"/>
</dbReference>
<dbReference type="Proteomes" id="UP000536835">
    <property type="component" value="Unassembled WGS sequence"/>
</dbReference>
<keyword evidence="4 5" id="KW-0472">Membrane</keyword>
<evidence type="ECO:0000256" key="1">
    <source>
        <dbReference type="ARBA" id="ARBA00004370"/>
    </source>
</evidence>
<accession>A0A7Y3RL41</accession>
<evidence type="ECO:0000256" key="5">
    <source>
        <dbReference type="SAM" id="Phobius"/>
    </source>
</evidence>
<dbReference type="PANTHER" id="PTHR11863">
    <property type="entry name" value="STEROL DESATURASE"/>
    <property type="match status" value="1"/>
</dbReference>
<dbReference type="GO" id="GO:0016020">
    <property type="term" value="C:membrane"/>
    <property type="evidence" value="ECO:0007669"/>
    <property type="project" value="UniProtKB-SubCell"/>
</dbReference>
<dbReference type="GO" id="GO:0016491">
    <property type="term" value="F:oxidoreductase activity"/>
    <property type="evidence" value="ECO:0007669"/>
    <property type="project" value="InterPro"/>
</dbReference>
<reference evidence="7 8" key="1">
    <citation type="submission" date="2020-05" db="EMBL/GenBank/DDBJ databases">
        <title>Parvularcula mediterraneae sp. nov., isolated from polypropylene straw from shallow seawater of the seashore of Laganas in Zakynthos island, Greece.</title>
        <authorList>
            <person name="Szabo I."/>
            <person name="Al-Omari J."/>
            <person name="Rado J."/>
            <person name="Szerdahelyi G.S."/>
        </authorList>
    </citation>
    <scope>NUCLEOTIDE SEQUENCE [LARGE SCALE GENOMIC DNA]</scope>
    <source>
        <strain evidence="7 8">ZS-1/3</strain>
    </source>
</reference>
<feature type="transmembrane region" description="Helical" evidence="5">
    <location>
        <begin position="73"/>
        <end position="92"/>
    </location>
</feature>
<dbReference type="InterPro" id="IPR050307">
    <property type="entry name" value="Sterol_Desaturase_Related"/>
</dbReference>
<keyword evidence="3 5" id="KW-1133">Transmembrane helix</keyword>
<evidence type="ECO:0000256" key="2">
    <source>
        <dbReference type="ARBA" id="ARBA00022692"/>
    </source>
</evidence>
<dbReference type="RefSeq" id="WP_173197023.1">
    <property type="nucleotide sequence ID" value="NZ_JABFCX010000002.1"/>
</dbReference>
<gene>
    <name evidence="7" type="ORF">HK107_04120</name>
</gene>
<comment type="caution">
    <text evidence="7">The sequence shown here is derived from an EMBL/GenBank/DDBJ whole genome shotgun (WGS) entry which is preliminary data.</text>
</comment>
<feature type="domain" description="Fatty acid hydroxylase" evidence="6">
    <location>
        <begin position="78"/>
        <end position="208"/>
    </location>
</feature>
<name>A0A7Y3RL41_9PROT</name>
<keyword evidence="2 5" id="KW-0812">Transmembrane</keyword>
<dbReference type="InterPro" id="IPR006694">
    <property type="entry name" value="Fatty_acid_hydroxylase"/>
</dbReference>
<organism evidence="7 8">
    <name type="scientific">Parvularcula mediterranea</name>
    <dbReference type="NCBI Taxonomy" id="2732508"/>
    <lineage>
        <taxon>Bacteria</taxon>
        <taxon>Pseudomonadati</taxon>
        <taxon>Pseudomonadota</taxon>
        <taxon>Alphaproteobacteria</taxon>
        <taxon>Parvularculales</taxon>
        <taxon>Parvularculaceae</taxon>
        <taxon>Parvularcula</taxon>
    </lineage>
</organism>
<feature type="transmembrane region" description="Helical" evidence="5">
    <location>
        <begin position="37"/>
        <end position="61"/>
    </location>
</feature>
<dbReference type="AlphaFoldDB" id="A0A7Y3RL41"/>
<proteinExistence type="predicted"/>